<sequence length="192" mass="20768">MPDNITQIPAPRVAIWDTVTNYVTRGWYRYFYNLYAILGSGSLRSGAFYDTTTQTAAAINTAYAITLDNTSLTQGVSIGTPTSRVYVDRTGSYNIQFSLQLVSTNAASKDVYIWADVNGTSVPESATKLTMSGSSNAYVAAWNFVIRMSAGDYFRLMWSTSNTNVQIARIAASAPVPAIPSVILTVASNIGE</sequence>
<dbReference type="InterPro" id="IPR008983">
    <property type="entry name" value="Tumour_necrosis_fac-like_dom"/>
</dbReference>
<organism evidence="1">
    <name type="scientific">uncultured Caudovirales phage</name>
    <dbReference type="NCBI Taxonomy" id="2100421"/>
    <lineage>
        <taxon>Viruses</taxon>
        <taxon>Duplodnaviria</taxon>
        <taxon>Heunggongvirae</taxon>
        <taxon>Uroviricota</taxon>
        <taxon>Caudoviricetes</taxon>
        <taxon>Peduoviridae</taxon>
        <taxon>Maltschvirus</taxon>
        <taxon>Maltschvirus maltsch</taxon>
    </lineage>
</organism>
<proteinExistence type="predicted"/>
<gene>
    <name evidence="1" type="ORF">UFOVP86_16</name>
</gene>
<accession>A0A6J5TC59</accession>
<dbReference type="Gene3D" id="2.60.120.40">
    <property type="match status" value="1"/>
</dbReference>
<protein>
    <submittedName>
        <fullName evidence="1">Uncharacterized protein</fullName>
    </submittedName>
</protein>
<evidence type="ECO:0000313" key="1">
    <source>
        <dbReference type="EMBL" id="CAB4242012.1"/>
    </source>
</evidence>
<reference evidence="1" key="1">
    <citation type="submission" date="2020-05" db="EMBL/GenBank/DDBJ databases">
        <authorList>
            <person name="Chiriac C."/>
            <person name="Salcher M."/>
            <person name="Ghai R."/>
            <person name="Kavagutti S V."/>
        </authorList>
    </citation>
    <scope>NUCLEOTIDE SEQUENCE</scope>
</reference>
<name>A0A6J5TC59_9CAUD</name>
<dbReference type="EMBL" id="LR797825">
    <property type="protein sequence ID" value="CAB4242012.1"/>
    <property type="molecule type" value="Genomic_DNA"/>
</dbReference>